<accession>A0AAE4B674</accession>
<name>A0AAE4B674_9RHOB</name>
<evidence type="ECO:0000313" key="2">
    <source>
        <dbReference type="Proteomes" id="UP001226762"/>
    </source>
</evidence>
<gene>
    <name evidence="1" type="ORF">NO357_14055</name>
</gene>
<sequence length="174" mass="19362">MTSVKIRFTPNDAGQSALSFFSVNYNGFRKGDSMSALGLKIIDDSAQQANVWINEVDAATGWDHKQRAYRLLRSVLHVVRDHLSVDEAAQLAAQMPVMIRGIYYEGWNPSKTPMAIRSADAFVERVQRDFETDPLGDADHAIAAVMSVLRKHVSAGEMEDVEQSFTTQIRALFG</sequence>
<dbReference type="EMBL" id="JANHAX010000004">
    <property type="protein sequence ID" value="MDQ2091024.1"/>
    <property type="molecule type" value="Genomic_DNA"/>
</dbReference>
<dbReference type="AlphaFoldDB" id="A0AAE4B674"/>
<proteinExistence type="predicted"/>
<comment type="caution">
    <text evidence="1">The sequence shown here is derived from an EMBL/GenBank/DDBJ whole genome shotgun (WGS) entry which is preliminary data.</text>
</comment>
<dbReference type="Pfam" id="PF10025">
    <property type="entry name" value="DUF2267"/>
    <property type="match status" value="1"/>
</dbReference>
<reference evidence="1" key="1">
    <citation type="submission" date="2022-07" db="EMBL/GenBank/DDBJ databases">
        <authorList>
            <person name="Otstavnykh N."/>
            <person name="Isaeva M."/>
            <person name="Bystritskaya E."/>
        </authorList>
    </citation>
    <scope>NUCLEOTIDE SEQUENCE</scope>
    <source>
        <strain evidence="1">KCTC 52189</strain>
    </source>
</reference>
<reference evidence="1" key="2">
    <citation type="submission" date="2023-02" db="EMBL/GenBank/DDBJ databases">
        <title>'Rhodoalgimonas zhirmunskyi' gen. nov., isolated from a red alga.</title>
        <authorList>
            <person name="Nedashkovskaya O.I."/>
            <person name="Otstavnykh N.Y."/>
            <person name="Bystritskaya E.P."/>
            <person name="Balabanova L.A."/>
            <person name="Isaeva M.P."/>
        </authorList>
    </citation>
    <scope>NUCLEOTIDE SEQUENCE</scope>
    <source>
        <strain evidence="1">KCTC 52189</strain>
    </source>
</reference>
<dbReference type="InterPro" id="IPR018727">
    <property type="entry name" value="DUF2267"/>
</dbReference>
<dbReference type="Proteomes" id="UP001226762">
    <property type="component" value="Unassembled WGS sequence"/>
</dbReference>
<dbReference type="Gene3D" id="1.10.490.110">
    <property type="entry name" value="Uncharacterized conserved protein DUF2267"/>
    <property type="match status" value="1"/>
</dbReference>
<dbReference type="RefSeq" id="WP_306736312.1">
    <property type="nucleotide sequence ID" value="NZ_JANHAX010000004.1"/>
</dbReference>
<organism evidence="1 2">
    <name type="scientific">Marimonas arenosa</name>
    <dbReference type="NCBI Taxonomy" id="1795305"/>
    <lineage>
        <taxon>Bacteria</taxon>
        <taxon>Pseudomonadati</taxon>
        <taxon>Pseudomonadota</taxon>
        <taxon>Alphaproteobacteria</taxon>
        <taxon>Rhodobacterales</taxon>
        <taxon>Paracoccaceae</taxon>
        <taxon>Marimonas</taxon>
    </lineage>
</organism>
<keyword evidence="2" id="KW-1185">Reference proteome</keyword>
<protein>
    <submittedName>
        <fullName evidence="1">DUF2267 domain-containing protein</fullName>
    </submittedName>
</protein>
<evidence type="ECO:0000313" key="1">
    <source>
        <dbReference type="EMBL" id="MDQ2091024.1"/>
    </source>
</evidence>
<dbReference type="InterPro" id="IPR038282">
    <property type="entry name" value="DUF2267_sf"/>
</dbReference>